<evidence type="ECO:0000313" key="3">
    <source>
        <dbReference type="Proteomes" id="UP001384579"/>
    </source>
</evidence>
<organism evidence="2 3">
    <name type="scientific">Microcoleus anatoxicus PTRS2</name>
    <dbReference type="NCBI Taxonomy" id="2705321"/>
    <lineage>
        <taxon>Bacteria</taxon>
        <taxon>Bacillati</taxon>
        <taxon>Cyanobacteriota</taxon>
        <taxon>Cyanophyceae</taxon>
        <taxon>Oscillatoriophycideae</taxon>
        <taxon>Oscillatoriales</taxon>
        <taxon>Microcoleaceae</taxon>
        <taxon>Microcoleus</taxon>
        <taxon>Microcoleus anatoxicus</taxon>
    </lineage>
</organism>
<feature type="non-terminal residue" evidence="2">
    <location>
        <position position="1"/>
    </location>
</feature>
<keyword evidence="3" id="KW-1185">Reference proteome</keyword>
<dbReference type="InterPro" id="IPR013752">
    <property type="entry name" value="KPA_reductase"/>
</dbReference>
<feature type="domain" description="Ketopantoate reductase C-terminal" evidence="1">
    <location>
        <begin position="1"/>
        <end position="36"/>
    </location>
</feature>
<dbReference type="Pfam" id="PF08546">
    <property type="entry name" value="ApbA_C"/>
    <property type="match status" value="1"/>
</dbReference>
<dbReference type="EMBL" id="JBBLXS010001424">
    <property type="protein sequence ID" value="MEK0189609.1"/>
    <property type="molecule type" value="Genomic_DNA"/>
</dbReference>
<name>A0ABU8YYV9_9CYAN</name>
<dbReference type="SUPFAM" id="SSF48179">
    <property type="entry name" value="6-phosphogluconate dehydrogenase C-terminal domain-like"/>
    <property type="match status" value="1"/>
</dbReference>
<sequence>RPLEVEAIFGNPIRLAEQRGIKLPQIEVLYRMLKFVDAQNQELERKRQLLSL</sequence>
<protein>
    <submittedName>
        <fullName evidence="2">Ketopantoate reductase C-terminal domain-containing protein</fullName>
    </submittedName>
</protein>
<evidence type="ECO:0000313" key="2">
    <source>
        <dbReference type="EMBL" id="MEK0189609.1"/>
    </source>
</evidence>
<proteinExistence type="predicted"/>
<dbReference type="Proteomes" id="UP001384579">
    <property type="component" value="Unassembled WGS sequence"/>
</dbReference>
<dbReference type="RefSeq" id="WP_340542732.1">
    <property type="nucleotide sequence ID" value="NZ_JBBLXS010001424.1"/>
</dbReference>
<dbReference type="Gene3D" id="1.10.1040.10">
    <property type="entry name" value="N-(1-d-carboxylethyl)-l-norvaline Dehydrogenase, domain 2"/>
    <property type="match status" value="1"/>
</dbReference>
<dbReference type="InterPro" id="IPR013328">
    <property type="entry name" value="6PGD_dom2"/>
</dbReference>
<accession>A0ABU8YYV9</accession>
<comment type="caution">
    <text evidence="2">The sequence shown here is derived from an EMBL/GenBank/DDBJ whole genome shotgun (WGS) entry which is preliminary data.</text>
</comment>
<evidence type="ECO:0000259" key="1">
    <source>
        <dbReference type="Pfam" id="PF08546"/>
    </source>
</evidence>
<gene>
    <name evidence="2" type="ORF">WMG39_32905</name>
</gene>
<reference evidence="2 3" key="1">
    <citation type="journal article" date="2020" name="Harmful Algae">
        <title>Molecular and morphological characterization of a novel dihydroanatoxin-a producing Microcoleus species (cyanobacteria) from the Russian River, California, USA.</title>
        <authorList>
            <person name="Conklin K.Y."/>
            <person name="Stancheva R."/>
            <person name="Otten T.G."/>
            <person name="Fadness R."/>
            <person name="Boyer G.L."/>
            <person name="Read B."/>
            <person name="Zhang X."/>
            <person name="Sheath R.G."/>
        </authorList>
    </citation>
    <scope>NUCLEOTIDE SEQUENCE [LARGE SCALE GENOMIC DNA]</scope>
    <source>
        <strain evidence="2 3">PTRS2</strain>
    </source>
</reference>
<dbReference type="InterPro" id="IPR008927">
    <property type="entry name" value="6-PGluconate_DH-like_C_sf"/>
</dbReference>